<dbReference type="EMBL" id="JAODUP010000012">
    <property type="protein sequence ID" value="KAK2169198.1"/>
    <property type="molecule type" value="Genomic_DNA"/>
</dbReference>
<dbReference type="Proteomes" id="UP001208570">
    <property type="component" value="Unassembled WGS sequence"/>
</dbReference>
<dbReference type="AlphaFoldDB" id="A0AAD9KEU5"/>
<accession>A0AAD9KEU5</accession>
<evidence type="ECO:0000313" key="3">
    <source>
        <dbReference type="Proteomes" id="UP001208570"/>
    </source>
</evidence>
<sequence>MLRGPRCGVLFLKIELSISVFLKPTESLTLYDLRSTHFRSAGRLVTWLAGKACGRPPGDATPLLKFAKWKFSLVTSGSVVDGQAKPYGSRPMSPFVAYVRRKRETMSSGRRSGSRSGDGRVSG</sequence>
<feature type="region of interest" description="Disordered" evidence="1">
    <location>
        <begin position="102"/>
        <end position="123"/>
    </location>
</feature>
<evidence type="ECO:0000313" key="2">
    <source>
        <dbReference type="EMBL" id="KAK2169198.1"/>
    </source>
</evidence>
<reference evidence="2" key="1">
    <citation type="journal article" date="2023" name="Mol. Biol. Evol.">
        <title>Third-Generation Sequencing Reveals the Adaptive Role of the Epigenome in Three Deep-Sea Polychaetes.</title>
        <authorList>
            <person name="Perez M."/>
            <person name="Aroh O."/>
            <person name="Sun Y."/>
            <person name="Lan Y."/>
            <person name="Juniper S.K."/>
            <person name="Young C.R."/>
            <person name="Angers B."/>
            <person name="Qian P.Y."/>
        </authorList>
    </citation>
    <scope>NUCLEOTIDE SEQUENCE</scope>
    <source>
        <strain evidence="2">P08H-3</strain>
    </source>
</reference>
<protein>
    <submittedName>
        <fullName evidence="2">Uncharacterized protein</fullName>
    </submittedName>
</protein>
<comment type="caution">
    <text evidence="2">The sequence shown here is derived from an EMBL/GenBank/DDBJ whole genome shotgun (WGS) entry which is preliminary data.</text>
</comment>
<keyword evidence="3" id="KW-1185">Reference proteome</keyword>
<name>A0AAD9KEU5_9ANNE</name>
<organism evidence="2 3">
    <name type="scientific">Paralvinella palmiformis</name>
    <dbReference type="NCBI Taxonomy" id="53620"/>
    <lineage>
        <taxon>Eukaryota</taxon>
        <taxon>Metazoa</taxon>
        <taxon>Spiralia</taxon>
        <taxon>Lophotrochozoa</taxon>
        <taxon>Annelida</taxon>
        <taxon>Polychaeta</taxon>
        <taxon>Sedentaria</taxon>
        <taxon>Canalipalpata</taxon>
        <taxon>Terebellida</taxon>
        <taxon>Terebelliformia</taxon>
        <taxon>Alvinellidae</taxon>
        <taxon>Paralvinella</taxon>
    </lineage>
</organism>
<proteinExistence type="predicted"/>
<evidence type="ECO:0000256" key="1">
    <source>
        <dbReference type="SAM" id="MobiDB-lite"/>
    </source>
</evidence>
<feature type="compositionally biased region" description="Low complexity" evidence="1">
    <location>
        <begin position="107"/>
        <end position="123"/>
    </location>
</feature>
<gene>
    <name evidence="2" type="ORF">LSH36_12g36024</name>
</gene>